<dbReference type="InterPro" id="IPR036291">
    <property type="entry name" value="NAD(P)-bd_dom_sf"/>
</dbReference>
<evidence type="ECO:0000313" key="4">
    <source>
        <dbReference type="EMBL" id="MDF8335299.1"/>
    </source>
</evidence>
<comment type="similarity">
    <text evidence="1">Belongs to the short-chain dehydrogenases/reductases (SDR) family.</text>
</comment>
<protein>
    <submittedName>
        <fullName evidence="4">SDR family NAD(P)-dependent oxidoreductase</fullName>
    </submittedName>
</protein>
<keyword evidence="5" id="KW-1185">Reference proteome</keyword>
<dbReference type="SUPFAM" id="SSF51735">
    <property type="entry name" value="NAD(P)-binding Rossmann-fold domains"/>
    <property type="match status" value="1"/>
</dbReference>
<dbReference type="EMBL" id="JAROCY010000024">
    <property type="protein sequence ID" value="MDF8335299.1"/>
    <property type="molecule type" value="Genomic_DNA"/>
</dbReference>
<comment type="caution">
    <text evidence="4">The sequence shown here is derived from an EMBL/GenBank/DDBJ whole genome shotgun (WGS) entry which is preliminary data.</text>
</comment>
<dbReference type="PANTHER" id="PTHR43477">
    <property type="entry name" value="DIHYDROANTICAPSIN 7-DEHYDROGENASE"/>
    <property type="match status" value="1"/>
</dbReference>
<keyword evidence="3" id="KW-0812">Transmembrane</keyword>
<dbReference type="NCBIfam" id="NF005559">
    <property type="entry name" value="PRK07231.1"/>
    <property type="match status" value="1"/>
</dbReference>
<dbReference type="CDD" id="cd05233">
    <property type="entry name" value="SDR_c"/>
    <property type="match status" value="1"/>
</dbReference>
<dbReference type="InterPro" id="IPR002347">
    <property type="entry name" value="SDR_fam"/>
</dbReference>
<evidence type="ECO:0000256" key="3">
    <source>
        <dbReference type="SAM" id="Phobius"/>
    </source>
</evidence>
<dbReference type="Pfam" id="PF13561">
    <property type="entry name" value="adh_short_C2"/>
    <property type="match status" value="1"/>
</dbReference>
<dbReference type="PANTHER" id="PTHR43477:SF1">
    <property type="entry name" value="DIHYDROANTICAPSIN 7-DEHYDROGENASE"/>
    <property type="match status" value="1"/>
</dbReference>
<name>A0ABT6CP74_9SPHN</name>
<evidence type="ECO:0000313" key="5">
    <source>
        <dbReference type="Proteomes" id="UP001222770"/>
    </source>
</evidence>
<dbReference type="Gene3D" id="3.40.50.720">
    <property type="entry name" value="NAD(P)-binding Rossmann-like Domain"/>
    <property type="match status" value="1"/>
</dbReference>
<sequence length="253" mass="26275">MTDTHFSGKTALVTGAGSGIGQASALAFAAKGARVMVTDINGDAAEETVRQITAAGGEAAARKVDATSAEEVEALIQATLDRFGSLDFAHNNVGCGTGKALEDIGPADYDFTMNLSFKSVFLGMRYQLPVMRERGGGVIVNTASMAGVSTTQAADIVYSGAKAGVIQMTAHAARAYGQHNIRVNCIAPGLVATPIISQMFTPEQQIEMASDHIIKRPVRPEEIAAAVIFLCSAEAAMITGLVLPVDGGQNAMR</sequence>
<evidence type="ECO:0000256" key="1">
    <source>
        <dbReference type="ARBA" id="ARBA00006484"/>
    </source>
</evidence>
<proteinExistence type="inferred from homology"/>
<dbReference type="RefSeq" id="WP_277280264.1">
    <property type="nucleotide sequence ID" value="NZ_JAROCY010000024.1"/>
</dbReference>
<dbReference type="PRINTS" id="PR00081">
    <property type="entry name" value="GDHRDH"/>
</dbReference>
<feature type="transmembrane region" description="Helical" evidence="3">
    <location>
        <begin position="223"/>
        <end position="243"/>
    </location>
</feature>
<dbReference type="Proteomes" id="UP001222770">
    <property type="component" value="Unassembled WGS sequence"/>
</dbReference>
<organism evidence="4 5">
    <name type="scientific">Novosphingobium cyanobacteriorum</name>
    <dbReference type="NCBI Taxonomy" id="3024215"/>
    <lineage>
        <taxon>Bacteria</taxon>
        <taxon>Pseudomonadati</taxon>
        <taxon>Pseudomonadota</taxon>
        <taxon>Alphaproteobacteria</taxon>
        <taxon>Sphingomonadales</taxon>
        <taxon>Sphingomonadaceae</taxon>
        <taxon>Novosphingobium</taxon>
    </lineage>
</organism>
<dbReference type="InterPro" id="IPR051122">
    <property type="entry name" value="SDR_DHRS6-like"/>
</dbReference>
<keyword evidence="3" id="KW-1133">Transmembrane helix</keyword>
<keyword evidence="3" id="KW-0472">Membrane</keyword>
<evidence type="ECO:0000256" key="2">
    <source>
        <dbReference type="ARBA" id="ARBA00023002"/>
    </source>
</evidence>
<dbReference type="PRINTS" id="PR00080">
    <property type="entry name" value="SDRFAMILY"/>
</dbReference>
<gene>
    <name evidence="4" type="ORF">POM99_19005</name>
</gene>
<accession>A0ABT6CP74</accession>
<keyword evidence="2" id="KW-0560">Oxidoreductase</keyword>
<reference evidence="4 5" key="1">
    <citation type="submission" date="2023-03" db="EMBL/GenBank/DDBJ databases">
        <title>Novosphingobium cyanobacteriorum sp. nov., isolated from a eutrophic reservoir during the Microcystis bloom period.</title>
        <authorList>
            <person name="Kang M."/>
            <person name="Le V."/>
            <person name="Ko S.-R."/>
            <person name="Lee S.-A."/>
            <person name="Ahn C.-Y."/>
        </authorList>
    </citation>
    <scope>NUCLEOTIDE SEQUENCE [LARGE SCALE GENOMIC DNA]</scope>
    <source>
        <strain evidence="4 5">HBC54</strain>
    </source>
</reference>